<dbReference type="EMBL" id="SPOI01000171">
    <property type="protein sequence ID" value="TIB34122.1"/>
    <property type="molecule type" value="Genomic_DNA"/>
</dbReference>
<feature type="domain" description="Glycoside hydrolase family 31 N-terminal" evidence="13">
    <location>
        <begin position="82"/>
        <end position="311"/>
    </location>
</feature>
<keyword evidence="5 10" id="KW-0378">Hydrolase</keyword>
<dbReference type="PANTHER" id="PTHR22762:SF54">
    <property type="entry name" value="BCDNA.GH04962"/>
    <property type="match status" value="1"/>
</dbReference>
<keyword evidence="7" id="KW-0325">Glycoprotein</keyword>
<dbReference type="Gene3D" id="2.60.40.1760">
    <property type="entry name" value="glycosyl hydrolase (family 31)"/>
    <property type="match status" value="1"/>
</dbReference>
<evidence type="ECO:0000256" key="4">
    <source>
        <dbReference type="ARBA" id="ARBA00022729"/>
    </source>
</evidence>
<evidence type="ECO:0000256" key="6">
    <source>
        <dbReference type="ARBA" id="ARBA00022824"/>
    </source>
</evidence>
<evidence type="ECO:0000256" key="5">
    <source>
        <dbReference type="ARBA" id="ARBA00022801"/>
    </source>
</evidence>
<keyword evidence="4 11" id="KW-0732">Signal</keyword>
<dbReference type="InterPro" id="IPR025887">
    <property type="entry name" value="Glyco_hydro_31_N_dom"/>
</dbReference>
<keyword evidence="8 10" id="KW-0326">Glycosidase</keyword>
<dbReference type="InterPro" id="IPR000322">
    <property type="entry name" value="Glyco_hydro_31_TIM"/>
</dbReference>
<dbReference type="PANTHER" id="PTHR22762">
    <property type="entry name" value="ALPHA-GLUCOSIDASE"/>
    <property type="match status" value="1"/>
</dbReference>
<evidence type="ECO:0000256" key="9">
    <source>
        <dbReference type="ARBA" id="ARBA00042895"/>
    </source>
</evidence>
<evidence type="ECO:0000256" key="8">
    <source>
        <dbReference type="ARBA" id="ARBA00023295"/>
    </source>
</evidence>
<protein>
    <recommendedName>
        <fullName evidence="9">Glucosidase II subunit alpha</fullName>
    </recommendedName>
</protein>
<dbReference type="Pfam" id="PF21365">
    <property type="entry name" value="Glyco_hydro_31_3rd"/>
    <property type="match status" value="1"/>
</dbReference>
<feature type="domain" description="Glycosyl hydrolase family 31 C-terminal" evidence="14">
    <location>
        <begin position="692"/>
        <end position="785"/>
    </location>
</feature>
<evidence type="ECO:0000259" key="14">
    <source>
        <dbReference type="Pfam" id="PF21365"/>
    </source>
</evidence>
<gene>
    <name evidence="15" type="ORF">E3P86_02879</name>
</gene>
<evidence type="ECO:0000256" key="2">
    <source>
        <dbReference type="ARBA" id="ARBA00004833"/>
    </source>
</evidence>
<organism evidence="15 16">
    <name type="scientific">Wallemia ichthyophaga</name>
    <dbReference type="NCBI Taxonomy" id="245174"/>
    <lineage>
        <taxon>Eukaryota</taxon>
        <taxon>Fungi</taxon>
        <taxon>Dikarya</taxon>
        <taxon>Basidiomycota</taxon>
        <taxon>Wallemiomycotina</taxon>
        <taxon>Wallemiomycetes</taxon>
        <taxon>Wallemiales</taxon>
        <taxon>Wallemiaceae</taxon>
        <taxon>Wallemia</taxon>
    </lineage>
</organism>
<dbReference type="InterPro" id="IPR011013">
    <property type="entry name" value="Gal_mutarotase_sf_dom"/>
</dbReference>
<dbReference type="InterPro" id="IPR048395">
    <property type="entry name" value="Glyco_hydro_31_C"/>
</dbReference>
<dbReference type="Gene3D" id="3.20.20.80">
    <property type="entry name" value="Glycosidases"/>
    <property type="match status" value="2"/>
</dbReference>
<dbReference type="SUPFAM" id="SSF51011">
    <property type="entry name" value="Glycosyl hydrolase domain"/>
    <property type="match status" value="1"/>
</dbReference>
<dbReference type="Proteomes" id="UP000310689">
    <property type="component" value="Unassembled WGS sequence"/>
</dbReference>
<evidence type="ECO:0000313" key="15">
    <source>
        <dbReference type="EMBL" id="TIB34122.1"/>
    </source>
</evidence>
<dbReference type="CDD" id="cd06603">
    <property type="entry name" value="GH31_GANC_GANAB_alpha"/>
    <property type="match status" value="1"/>
</dbReference>
<sequence>MRWSIVFLTLVLFLHTVAPVKQHDFKQCHQSSFCRRLRNGGDENTQSAYVLQSPATRLQPELATFAWSMKNLLAPPHVNFGLQVDILANGLPRLRIDEIGGIYQRYNQTASYVLIAEPDLMASSAIDVKSTRDTDVLCFRTSTHQQLEFTVQHNPLRLTLRNTATGETLVDINANDLLHMEHYRRRSDTDDTRVEGMWEESFNHKPDSKPKGPQAFSLDIDFPSHAHIYGIPEHAAPLALPPTDGTSPRRTPYVDNSPPYTEPYRLYNLDVFEYEASSPMALYGSVPLMHAHSSRSSLAVFLLSASEMWIDVKHPSNHSTSTQWMGESGIIDLFLIPGPSVEDVFAQYASLTGVVQLPQQFALGHHQCRWNYFTSKDMLGVVDGFDSIDAPVDVLWLDIEYAEGHKYFLWDKRKFPDPVDMIESIAATGRKTVNIIDPHLSRDENFYVYQEASDRGLLVKRPDGQSEYEGWCWAGASSWVDMLNPAAWDWWISLFSFEKWKDSTRNLFTWVDMNEPTVFNGPEITMPKDVLFHGNVEHRDIHNMNGLLFTNLTAQGLEKRGEVNERSFVLSRSFFAGSQRFGAVWTGDNLGTWEHLRSATPMNLANSISGIMLTGADVGGFFGDPSAQYLVRWYQTGAFHPFFRAHAHIDTKRREPHTLSEPYRSIVRDVLRLRYTLLPLWYTAFRSSTRNGMPVIRPQFLVHPGDEAGYDIDDQFYVGAAAELLVKPVVQEDAQSVGVYLGGDEPYYDYFTHQISFAKEHIHRTLNIPTQLDTLPLFIRGGSIIPTRERARRSASLIVRDPLTLTIALDHYGEAQGRVYLDDGHSFDYTRDAFIDRNFTFSSISSDVRGRWALRSTQLEPGMSFTEGEEIEIERIQVLGLKEKPEEVITSGQLLQFTWKEGVAASGGEEGRASLLTIKKPLVRVRDDFEIVG</sequence>
<dbReference type="Gene3D" id="2.60.40.1180">
    <property type="entry name" value="Golgi alpha-mannosidase II"/>
    <property type="match status" value="2"/>
</dbReference>
<keyword evidence="6" id="KW-0256">Endoplasmic reticulum</keyword>
<dbReference type="InterPro" id="IPR013780">
    <property type="entry name" value="Glyco_hydro_b"/>
</dbReference>
<comment type="pathway">
    <text evidence="2">Glycan metabolism; N-glycan metabolism.</text>
</comment>
<comment type="caution">
    <text evidence="15">The sequence shown here is derived from an EMBL/GenBank/DDBJ whole genome shotgun (WGS) entry which is preliminary data.</text>
</comment>
<feature type="chain" id="PRO_5020780296" description="Glucosidase II subunit alpha" evidence="11">
    <location>
        <begin position="23"/>
        <end position="933"/>
    </location>
</feature>
<proteinExistence type="inferred from homology"/>
<feature type="signal peptide" evidence="11">
    <location>
        <begin position="1"/>
        <end position="22"/>
    </location>
</feature>
<evidence type="ECO:0000256" key="11">
    <source>
        <dbReference type="SAM" id="SignalP"/>
    </source>
</evidence>
<dbReference type="GO" id="GO:0030246">
    <property type="term" value="F:carbohydrate binding"/>
    <property type="evidence" value="ECO:0007669"/>
    <property type="project" value="InterPro"/>
</dbReference>
<dbReference type="GO" id="GO:0090599">
    <property type="term" value="F:alpha-glucosidase activity"/>
    <property type="evidence" value="ECO:0007669"/>
    <property type="project" value="TreeGrafter"/>
</dbReference>
<dbReference type="GO" id="GO:0017177">
    <property type="term" value="C:glucosidase II complex"/>
    <property type="evidence" value="ECO:0007669"/>
    <property type="project" value="TreeGrafter"/>
</dbReference>
<dbReference type="CDD" id="cd14752">
    <property type="entry name" value="GH31_N"/>
    <property type="match status" value="1"/>
</dbReference>
<evidence type="ECO:0000259" key="13">
    <source>
        <dbReference type="Pfam" id="PF13802"/>
    </source>
</evidence>
<evidence type="ECO:0000313" key="16">
    <source>
        <dbReference type="Proteomes" id="UP000310689"/>
    </source>
</evidence>
<dbReference type="Pfam" id="PF01055">
    <property type="entry name" value="Glyco_hydro_31_2nd"/>
    <property type="match status" value="1"/>
</dbReference>
<dbReference type="Pfam" id="PF13802">
    <property type="entry name" value="Gal_mutarotas_2"/>
    <property type="match status" value="1"/>
</dbReference>
<dbReference type="SUPFAM" id="SSF51445">
    <property type="entry name" value="(Trans)glycosidases"/>
    <property type="match status" value="1"/>
</dbReference>
<comment type="similarity">
    <text evidence="3 10">Belongs to the glycosyl hydrolase 31 family.</text>
</comment>
<dbReference type="GO" id="GO:0005975">
    <property type="term" value="P:carbohydrate metabolic process"/>
    <property type="evidence" value="ECO:0007669"/>
    <property type="project" value="InterPro"/>
</dbReference>
<evidence type="ECO:0000256" key="1">
    <source>
        <dbReference type="ARBA" id="ARBA00004240"/>
    </source>
</evidence>
<comment type="subcellular location">
    <subcellularLocation>
        <location evidence="1">Endoplasmic reticulum</location>
    </subcellularLocation>
</comment>
<accession>A0A4T0IZF6</accession>
<feature type="domain" description="Glycoside hydrolase family 31 TIM barrel" evidence="12">
    <location>
        <begin position="356"/>
        <end position="684"/>
    </location>
</feature>
<evidence type="ECO:0000256" key="10">
    <source>
        <dbReference type="RuleBase" id="RU361185"/>
    </source>
</evidence>
<name>A0A4T0IZF6_WALIC</name>
<dbReference type="GO" id="GO:0006491">
    <property type="term" value="P:N-glycan processing"/>
    <property type="evidence" value="ECO:0007669"/>
    <property type="project" value="TreeGrafter"/>
</dbReference>
<dbReference type="InterPro" id="IPR017853">
    <property type="entry name" value="GH"/>
</dbReference>
<dbReference type="SUPFAM" id="SSF74650">
    <property type="entry name" value="Galactose mutarotase-like"/>
    <property type="match status" value="1"/>
</dbReference>
<reference evidence="15 16" key="1">
    <citation type="submission" date="2019-03" db="EMBL/GenBank/DDBJ databases">
        <title>Sequencing 23 genomes of Wallemia ichthyophaga.</title>
        <authorList>
            <person name="Gostincar C."/>
        </authorList>
    </citation>
    <scope>NUCLEOTIDE SEQUENCE [LARGE SCALE GENOMIC DNA]</scope>
    <source>
        <strain evidence="15 16">EXF-6200</strain>
    </source>
</reference>
<evidence type="ECO:0000256" key="3">
    <source>
        <dbReference type="ARBA" id="ARBA00007806"/>
    </source>
</evidence>
<evidence type="ECO:0000256" key="7">
    <source>
        <dbReference type="ARBA" id="ARBA00023180"/>
    </source>
</evidence>
<evidence type="ECO:0000259" key="12">
    <source>
        <dbReference type="Pfam" id="PF01055"/>
    </source>
</evidence>
<dbReference type="AlphaFoldDB" id="A0A4T0IZF6"/>